<dbReference type="SUPFAM" id="SSF51735">
    <property type="entry name" value="NAD(P)-binding Rossmann-fold domains"/>
    <property type="match status" value="1"/>
</dbReference>
<dbReference type="Pfam" id="PF00106">
    <property type="entry name" value="adh_short"/>
    <property type="match status" value="1"/>
</dbReference>
<gene>
    <name evidence="6" type="primary">yxnA</name>
    <name evidence="6" type="ORF">METHB2_20004</name>
</gene>
<dbReference type="RefSeq" id="WP_174625136.1">
    <property type="nucleotide sequence ID" value="NZ_CADCXN010000047.1"/>
</dbReference>
<dbReference type="PANTHER" id="PTHR44196:SF1">
    <property type="entry name" value="DEHYDROGENASE_REDUCTASE SDR FAMILY MEMBER 7B"/>
    <property type="match status" value="1"/>
</dbReference>
<proteinExistence type="inferred from homology"/>
<evidence type="ECO:0000256" key="4">
    <source>
        <dbReference type="SAM" id="Phobius"/>
    </source>
</evidence>
<dbReference type="GO" id="GO:0016020">
    <property type="term" value="C:membrane"/>
    <property type="evidence" value="ECO:0007669"/>
    <property type="project" value="TreeGrafter"/>
</dbReference>
<comment type="caution">
    <text evidence="6">The sequence shown here is derived from an EMBL/GenBank/DDBJ whole genome shotgun (WGS) entry which is preliminary data.</text>
</comment>
<dbReference type="AlphaFoldDB" id="A0A8S0XHZ4"/>
<evidence type="ECO:0000256" key="2">
    <source>
        <dbReference type="ARBA" id="ARBA00023002"/>
    </source>
</evidence>
<sequence>MNLKPLAEQTLVITGVTSGIGLTTARMAALQGARVMLVARNENALQSLADEINASGGQALYTIADVADKPALQAAADKTIAAWGGFDTWVNNAGVSVYGRIMEVPEEDFRRLFETNFWGVVNGSRIAVDHLRGKGGALINMGSEASDAPIPLQGAYTASKQAVKGFTDSLRMELEGDGVPVAVTLIKPTAIHTPFPEHAKNYLPYEPKLPTPVYAPELVAEAILYCAEQAQREFFVGEMAKLNSAMARTMPRLYEKMNESLLDSRQNSGKKAAALRPDSLYETHSQLQQRGAGERVVLETSVYQQAKLHPFLTGALMMVGGAALAAWYARETYPFARAKPAKRLAATLK</sequence>
<comment type="similarity">
    <text evidence="1 3">Belongs to the short-chain dehydrogenases/reductases (SDR) family.</text>
</comment>
<evidence type="ECO:0000256" key="3">
    <source>
        <dbReference type="RuleBase" id="RU000363"/>
    </source>
</evidence>
<feature type="transmembrane region" description="Helical" evidence="4">
    <location>
        <begin position="308"/>
        <end position="329"/>
    </location>
</feature>
<keyword evidence="4" id="KW-0812">Transmembrane</keyword>
<dbReference type="SMART" id="SM00822">
    <property type="entry name" value="PKS_KR"/>
    <property type="match status" value="1"/>
</dbReference>
<name>A0A8S0XHZ4_9GAMM</name>
<keyword evidence="4" id="KW-0472">Membrane</keyword>
<dbReference type="PROSITE" id="PS00061">
    <property type="entry name" value="ADH_SHORT"/>
    <property type="match status" value="1"/>
</dbReference>
<keyword evidence="2 6" id="KW-0560">Oxidoreductase</keyword>
<dbReference type="Proteomes" id="UP000494216">
    <property type="component" value="Unassembled WGS sequence"/>
</dbReference>
<dbReference type="InterPro" id="IPR020904">
    <property type="entry name" value="Sc_DH/Rdtase_CS"/>
</dbReference>
<dbReference type="EMBL" id="CADCXN010000047">
    <property type="protein sequence ID" value="CAA9890173.1"/>
    <property type="molecule type" value="Genomic_DNA"/>
</dbReference>
<evidence type="ECO:0000259" key="5">
    <source>
        <dbReference type="SMART" id="SM00822"/>
    </source>
</evidence>
<dbReference type="PRINTS" id="PR00081">
    <property type="entry name" value="GDHRDH"/>
</dbReference>
<evidence type="ECO:0000256" key="1">
    <source>
        <dbReference type="ARBA" id="ARBA00006484"/>
    </source>
</evidence>
<dbReference type="GO" id="GO:0016491">
    <property type="term" value="F:oxidoreductase activity"/>
    <property type="evidence" value="ECO:0007669"/>
    <property type="project" value="UniProtKB-KW"/>
</dbReference>
<dbReference type="Gene3D" id="3.40.50.720">
    <property type="entry name" value="NAD(P)-binding Rossmann-like Domain"/>
    <property type="match status" value="1"/>
</dbReference>
<dbReference type="CDD" id="cd05360">
    <property type="entry name" value="SDR_c3"/>
    <property type="match status" value="1"/>
</dbReference>
<dbReference type="PANTHER" id="PTHR44196">
    <property type="entry name" value="DEHYDROGENASE/REDUCTASE SDR FAMILY MEMBER 7B"/>
    <property type="match status" value="1"/>
</dbReference>
<protein>
    <submittedName>
        <fullName evidence="6">Uncharacterized oxidoreductase YxnA</fullName>
        <ecNumber evidence="6">1.-.-.-</ecNumber>
    </submittedName>
</protein>
<dbReference type="InterPro" id="IPR057326">
    <property type="entry name" value="KR_dom"/>
</dbReference>
<accession>A0A8S0XHZ4</accession>
<dbReference type="PRINTS" id="PR00080">
    <property type="entry name" value="SDRFAMILY"/>
</dbReference>
<reference evidence="6 7" key="1">
    <citation type="submission" date="2020-02" db="EMBL/GenBank/DDBJ databases">
        <authorList>
            <person name="Hogendoorn C."/>
        </authorList>
    </citation>
    <scope>NUCLEOTIDE SEQUENCE [LARGE SCALE GENOMIC DNA]</scope>
    <source>
        <strain evidence="6">METHB21</strain>
    </source>
</reference>
<dbReference type="InterPro" id="IPR002347">
    <property type="entry name" value="SDR_fam"/>
</dbReference>
<evidence type="ECO:0000313" key="7">
    <source>
        <dbReference type="Proteomes" id="UP000494216"/>
    </source>
</evidence>
<evidence type="ECO:0000313" key="6">
    <source>
        <dbReference type="EMBL" id="CAA9890173.1"/>
    </source>
</evidence>
<feature type="domain" description="Ketoreductase" evidence="5">
    <location>
        <begin position="9"/>
        <end position="194"/>
    </location>
</feature>
<dbReference type="EC" id="1.-.-.-" evidence="6"/>
<keyword evidence="7" id="KW-1185">Reference proteome</keyword>
<keyword evidence="4" id="KW-1133">Transmembrane helix</keyword>
<organism evidence="6 7">
    <name type="scientific">Candidatus Methylobacter favarea</name>
    <dbReference type="NCBI Taxonomy" id="2707345"/>
    <lineage>
        <taxon>Bacteria</taxon>
        <taxon>Pseudomonadati</taxon>
        <taxon>Pseudomonadota</taxon>
        <taxon>Gammaproteobacteria</taxon>
        <taxon>Methylococcales</taxon>
        <taxon>Methylococcaceae</taxon>
        <taxon>Methylobacter</taxon>
    </lineage>
</organism>
<dbReference type="NCBIfam" id="NF005495">
    <property type="entry name" value="PRK07109.1"/>
    <property type="match status" value="1"/>
</dbReference>
<dbReference type="InterPro" id="IPR036291">
    <property type="entry name" value="NAD(P)-bd_dom_sf"/>
</dbReference>